<dbReference type="OrthoDB" id="1415009at2"/>
<reference evidence="1 2" key="1">
    <citation type="submission" date="2018-11" db="EMBL/GenBank/DDBJ databases">
        <title>Arenibacter aquaticus sp.nov., a marine bacterium isolated from surface seawater in the South China Sea.</title>
        <authorList>
            <person name="Guo J."/>
            <person name="Sun J."/>
        </authorList>
    </citation>
    <scope>NUCLEOTIDE SEQUENCE [LARGE SCALE GENOMIC DNA]</scope>
    <source>
        <strain evidence="1 2">GUO666</strain>
    </source>
</reference>
<evidence type="ECO:0000313" key="1">
    <source>
        <dbReference type="EMBL" id="RTE54645.1"/>
    </source>
</evidence>
<dbReference type="AlphaFoldDB" id="A0A430K6H1"/>
<name>A0A430K6H1_9FLAO</name>
<dbReference type="EMBL" id="RQPJ01000002">
    <property type="protein sequence ID" value="RTE54645.1"/>
    <property type="molecule type" value="Genomic_DNA"/>
</dbReference>
<sequence>MIENRMFFIVALLIHTLGNAQEENANLILSYPEESEISFFQYPEGTNAYAIYKSRAEITNEYPEQLLESIISATNQDWVDYNTLGGAEKVSKKKQSHFDKVKAMDKANNYFELAHKLTFDVGGVSTAIIKFFTHFQEMEVLSGVAVMQFVDGRWQKTSHHSLSTLSIVVMRMKPEVLEGIVLLNSDDPNIKALAERVTREGVLDLSLLEDEFRSWYSPEKDETKIELYKDPRTW</sequence>
<dbReference type="RefSeq" id="WP_126161377.1">
    <property type="nucleotide sequence ID" value="NZ_RQPJ01000002.1"/>
</dbReference>
<comment type="caution">
    <text evidence="1">The sequence shown here is derived from an EMBL/GenBank/DDBJ whole genome shotgun (WGS) entry which is preliminary data.</text>
</comment>
<keyword evidence="2" id="KW-1185">Reference proteome</keyword>
<evidence type="ECO:0000313" key="2">
    <source>
        <dbReference type="Proteomes" id="UP000267585"/>
    </source>
</evidence>
<dbReference type="Proteomes" id="UP000267585">
    <property type="component" value="Unassembled WGS sequence"/>
</dbReference>
<protein>
    <submittedName>
        <fullName evidence="1">Uncharacterized protein</fullName>
    </submittedName>
</protein>
<proteinExistence type="predicted"/>
<gene>
    <name evidence="1" type="ORF">EHW67_05620</name>
</gene>
<accession>A0A430K6H1</accession>
<organism evidence="1 2">
    <name type="scientific">Arenibacter aquaticus</name>
    <dbReference type="NCBI Taxonomy" id="2489054"/>
    <lineage>
        <taxon>Bacteria</taxon>
        <taxon>Pseudomonadati</taxon>
        <taxon>Bacteroidota</taxon>
        <taxon>Flavobacteriia</taxon>
        <taxon>Flavobacteriales</taxon>
        <taxon>Flavobacteriaceae</taxon>
        <taxon>Arenibacter</taxon>
    </lineage>
</organism>